<comment type="caution">
    <text evidence="1">The sequence shown here is derived from an EMBL/GenBank/DDBJ whole genome shotgun (WGS) entry which is preliminary data.</text>
</comment>
<gene>
    <name evidence="1" type="ORF">G7K_6277-t1</name>
</gene>
<keyword evidence="2" id="KW-1185">Reference proteome</keyword>
<evidence type="ECO:0000313" key="2">
    <source>
        <dbReference type="Proteomes" id="UP000033140"/>
    </source>
</evidence>
<reference evidence="1 2" key="3">
    <citation type="journal article" date="2015" name="Genome Announc.">
        <title>Draft Genome Sequence of the Archiascomycetous Yeast Saitoella complicata.</title>
        <authorList>
            <person name="Yamauchi K."/>
            <person name="Kondo S."/>
            <person name="Hamamoto M."/>
            <person name="Takahashi Y."/>
            <person name="Ogura Y."/>
            <person name="Hayashi T."/>
            <person name="Nishida H."/>
        </authorList>
    </citation>
    <scope>NUCLEOTIDE SEQUENCE [LARGE SCALE GENOMIC DNA]</scope>
    <source>
        <strain evidence="1 2">NRRL Y-17804</strain>
    </source>
</reference>
<dbReference type="AlphaFoldDB" id="A0A0E9NQR8"/>
<dbReference type="EMBL" id="BACD03000062">
    <property type="protein sequence ID" value="GAO52194.1"/>
    <property type="molecule type" value="Genomic_DNA"/>
</dbReference>
<name>A0A0E9NQR8_SAICN</name>
<reference evidence="1 2" key="2">
    <citation type="journal article" date="2014" name="J. Gen. Appl. Microbiol.">
        <title>The early diverging ascomycetous budding yeast Saitoella complicata has three histone deacetylases belonging to the Clr6, Hos2, and Rpd3 lineages.</title>
        <authorList>
            <person name="Nishida H."/>
            <person name="Matsumoto T."/>
            <person name="Kondo S."/>
            <person name="Hamamoto M."/>
            <person name="Yoshikawa H."/>
        </authorList>
    </citation>
    <scope>NUCLEOTIDE SEQUENCE [LARGE SCALE GENOMIC DNA]</scope>
    <source>
        <strain evidence="1 2">NRRL Y-17804</strain>
    </source>
</reference>
<protein>
    <submittedName>
        <fullName evidence="1">Uncharacterized protein</fullName>
    </submittedName>
</protein>
<organism evidence="1 2">
    <name type="scientific">Saitoella complicata (strain BCRC 22490 / CBS 7301 / JCM 7358 / NBRC 10748 / NRRL Y-17804)</name>
    <dbReference type="NCBI Taxonomy" id="698492"/>
    <lineage>
        <taxon>Eukaryota</taxon>
        <taxon>Fungi</taxon>
        <taxon>Dikarya</taxon>
        <taxon>Ascomycota</taxon>
        <taxon>Taphrinomycotina</taxon>
        <taxon>Taphrinomycotina incertae sedis</taxon>
        <taxon>Saitoella</taxon>
    </lineage>
</organism>
<sequence>MRSEDDYTDGNEEATIWDRFDWPHVDIAIWHEAQGWVIRSAKEFGVKLTSLLFANTHICLWFRSVCLKAWLRIMITRPWHAGRKGGCTISIMTRLSDITPCRSCGEGSRLYF</sequence>
<evidence type="ECO:0000313" key="1">
    <source>
        <dbReference type="EMBL" id="GAO52194.1"/>
    </source>
</evidence>
<dbReference type="Proteomes" id="UP000033140">
    <property type="component" value="Unassembled WGS sequence"/>
</dbReference>
<accession>A0A0E9NQR8</accession>
<reference evidence="1 2" key="1">
    <citation type="journal article" date="2011" name="J. Gen. Appl. Microbiol.">
        <title>Draft genome sequencing of the enigmatic yeast Saitoella complicata.</title>
        <authorList>
            <person name="Nishida H."/>
            <person name="Hamamoto M."/>
            <person name="Sugiyama J."/>
        </authorList>
    </citation>
    <scope>NUCLEOTIDE SEQUENCE [LARGE SCALE GENOMIC DNA]</scope>
    <source>
        <strain evidence="1 2">NRRL Y-17804</strain>
    </source>
</reference>
<proteinExistence type="predicted"/>